<sequence>MDLSNDEKGRRFGFFYFGGYPVREEERIAGFGWEGEPGAVVPKRFDDEAFNELLGDPIVPKSQPQKRISQPPSPAETKPAGFWEGDEPIR</sequence>
<name>A0A1G2U5H9_9BACT</name>
<proteinExistence type="predicted"/>
<reference evidence="2 3" key="1">
    <citation type="journal article" date="2016" name="Nat. Commun.">
        <title>Thousands of microbial genomes shed light on interconnected biogeochemical processes in an aquifer system.</title>
        <authorList>
            <person name="Anantharaman K."/>
            <person name="Brown C.T."/>
            <person name="Hug L.A."/>
            <person name="Sharon I."/>
            <person name="Castelle C.J."/>
            <person name="Probst A.J."/>
            <person name="Thomas B.C."/>
            <person name="Singh A."/>
            <person name="Wilkins M.J."/>
            <person name="Karaoz U."/>
            <person name="Brodie E.L."/>
            <person name="Williams K.H."/>
            <person name="Hubbard S.S."/>
            <person name="Banfield J.F."/>
        </authorList>
    </citation>
    <scope>NUCLEOTIDE SEQUENCE [LARGE SCALE GENOMIC DNA]</scope>
</reference>
<dbReference type="Proteomes" id="UP000176800">
    <property type="component" value="Unassembled WGS sequence"/>
</dbReference>
<organism evidence="2 3">
    <name type="scientific">Candidatus Zambryskibacteria bacterium RIFCSPLOWO2_01_FULL_45_21</name>
    <dbReference type="NCBI Taxonomy" id="1802761"/>
    <lineage>
        <taxon>Bacteria</taxon>
        <taxon>Candidatus Zambryskiibacteriota</taxon>
    </lineage>
</organism>
<evidence type="ECO:0000313" key="3">
    <source>
        <dbReference type="Proteomes" id="UP000176800"/>
    </source>
</evidence>
<evidence type="ECO:0000313" key="2">
    <source>
        <dbReference type="EMBL" id="OHB04190.1"/>
    </source>
</evidence>
<dbReference type="EMBL" id="MHWE01000010">
    <property type="protein sequence ID" value="OHB04190.1"/>
    <property type="molecule type" value="Genomic_DNA"/>
</dbReference>
<dbReference type="AlphaFoldDB" id="A0A1G2U5H9"/>
<protein>
    <submittedName>
        <fullName evidence="2">Uncharacterized protein</fullName>
    </submittedName>
</protein>
<feature type="region of interest" description="Disordered" evidence="1">
    <location>
        <begin position="55"/>
        <end position="90"/>
    </location>
</feature>
<gene>
    <name evidence="2" type="ORF">A3B14_02145</name>
</gene>
<comment type="caution">
    <text evidence="2">The sequence shown here is derived from an EMBL/GenBank/DDBJ whole genome shotgun (WGS) entry which is preliminary data.</text>
</comment>
<accession>A0A1G2U5H9</accession>
<evidence type="ECO:0000256" key="1">
    <source>
        <dbReference type="SAM" id="MobiDB-lite"/>
    </source>
</evidence>